<evidence type="ECO:0008006" key="3">
    <source>
        <dbReference type="Google" id="ProtNLM"/>
    </source>
</evidence>
<dbReference type="AlphaFoldDB" id="A0A9X1QA72"/>
<accession>A0A9X1QA72</accession>
<evidence type="ECO:0000313" key="1">
    <source>
        <dbReference type="EMBL" id="MCF2496698.1"/>
    </source>
</evidence>
<protein>
    <recommendedName>
        <fullName evidence="3">Alpha-amylase</fullName>
    </recommendedName>
</protein>
<dbReference type="RefSeq" id="WP_235176352.1">
    <property type="nucleotide sequence ID" value="NZ_JAKFFV010000001.1"/>
</dbReference>
<dbReference type="EMBL" id="JAKFFV010000001">
    <property type="protein sequence ID" value="MCF2496698.1"/>
    <property type="molecule type" value="Genomic_DNA"/>
</dbReference>
<sequence>MDKTTNSTWPQADIKLTIREFLKVYQKNPLAMAKLQSLIESQPALKEGSHHWRPTSEDGREFTLQRPHTDNLPYILAWSQILDDREVLCAINLDQRKQAALYVTIDQAMYAQDEKLYRFLGPGQIPAELNIEDRNGKSVRLTIPPNTLVIYGKRSMLL</sequence>
<dbReference type="Proteomes" id="UP001139411">
    <property type="component" value="Unassembled WGS sequence"/>
</dbReference>
<evidence type="ECO:0000313" key="2">
    <source>
        <dbReference type="Proteomes" id="UP001139411"/>
    </source>
</evidence>
<name>A0A9X1QA72_9BACT</name>
<reference evidence="1" key="1">
    <citation type="submission" date="2022-01" db="EMBL/GenBank/DDBJ databases">
        <title>Novel species in genus Dyadobacter.</title>
        <authorList>
            <person name="Ma C."/>
        </authorList>
    </citation>
    <scope>NUCLEOTIDE SEQUENCE</scope>
    <source>
        <strain evidence="1">CY357</strain>
    </source>
</reference>
<gene>
    <name evidence="1" type="ORF">L0661_00165</name>
</gene>
<proteinExistence type="predicted"/>
<organism evidence="1 2">
    <name type="scientific">Dyadobacter chenhuakuii</name>
    <dbReference type="NCBI Taxonomy" id="2909339"/>
    <lineage>
        <taxon>Bacteria</taxon>
        <taxon>Pseudomonadati</taxon>
        <taxon>Bacteroidota</taxon>
        <taxon>Cytophagia</taxon>
        <taxon>Cytophagales</taxon>
        <taxon>Spirosomataceae</taxon>
        <taxon>Dyadobacter</taxon>
    </lineage>
</organism>
<comment type="caution">
    <text evidence="1">The sequence shown here is derived from an EMBL/GenBank/DDBJ whole genome shotgun (WGS) entry which is preliminary data.</text>
</comment>